<protein>
    <submittedName>
        <fullName evidence="1">Uncharacterized protein</fullName>
    </submittedName>
</protein>
<proteinExistence type="predicted"/>
<dbReference type="Proteomes" id="UP001243330">
    <property type="component" value="Unassembled WGS sequence"/>
</dbReference>
<keyword evidence="2" id="KW-1185">Reference proteome</keyword>
<organism evidence="1 2">
    <name type="scientific">Colletotrichum chrysophilum</name>
    <dbReference type="NCBI Taxonomy" id="1836956"/>
    <lineage>
        <taxon>Eukaryota</taxon>
        <taxon>Fungi</taxon>
        <taxon>Dikarya</taxon>
        <taxon>Ascomycota</taxon>
        <taxon>Pezizomycotina</taxon>
        <taxon>Sordariomycetes</taxon>
        <taxon>Hypocreomycetidae</taxon>
        <taxon>Glomerellales</taxon>
        <taxon>Glomerellaceae</taxon>
        <taxon>Colletotrichum</taxon>
        <taxon>Colletotrichum gloeosporioides species complex</taxon>
    </lineage>
</organism>
<sequence>MMAYESKRSLCETQARGQWNSEEGAQEALLRRAMASMASEQTSTASQNLYSDSCMFAADFFLTLNGHVFAFGVDEGIPSSVVAQNAQHGRRMRPFSRVYAQDLNSVSLRMIWAACSKSMKQYE</sequence>
<reference evidence="1" key="1">
    <citation type="submission" date="2023-01" db="EMBL/GenBank/DDBJ databases">
        <title>Colletotrichum chrysophilum M932 genome sequence.</title>
        <authorList>
            <person name="Baroncelli R."/>
        </authorList>
    </citation>
    <scope>NUCLEOTIDE SEQUENCE</scope>
    <source>
        <strain evidence="1">M932</strain>
    </source>
</reference>
<dbReference type="EMBL" id="JAQOWY010000206">
    <property type="protein sequence ID" value="KAK1847307.1"/>
    <property type="molecule type" value="Genomic_DNA"/>
</dbReference>
<evidence type="ECO:0000313" key="2">
    <source>
        <dbReference type="Proteomes" id="UP001243330"/>
    </source>
</evidence>
<accession>A0AAD9EH50</accession>
<dbReference type="AlphaFoldDB" id="A0AAD9EH50"/>
<name>A0AAD9EH50_9PEZI</name>
<gene>
    <name evidence="1" type="ORF">CCHR01_10036</name>
</gene>
<comment type="caution">
    <text evidence="1">The sequence shown here is derived from an EMBL/GenBank/DDBJ whole genome shotgun (WGS) entry which is preliminary data.</text>
</comment>
<evidence type="ECO:0000313" key="1">
    <source>
        <dbReference type="EMBL" id="KAK1847307.1"/>
    </source>
</evidence>